<feature type="transmembrane region" description="Helical" evidence="2">
    <location>
        <begin position="183"/>
        <end position="204"/>
    </location>
</feature>
<evidence type="ECO:0000256" key="2">
    <source>
        <dbReference type="SAM" id="Phobius"/>
    </source>
</evidence>
<keyword evidence="2" id="KW-0812">Transmembrane</keyword>
<keyword evidence="2" id="KW-0472">Membrane</keyword>
<evidence type="ECO:0000256" key="1">
    <source>
        <dbReference type="SAM" id="MobiDB-lite"/>
    </source>
</evidence>
<dbReference type="Proteomes" id="UP000799772">
    <property type="component" value="Unassembled WGS sequence"/>
</dbReference>
<gene>
    <name evidence="3" type="ORF">NA57DRAFT_50800</name>
</gene>
<keyword evidence="2" id="KW-1133">Transmembrane helix</keyword>
<feature type="region of interest" description="Disordered" evidence="1">
    <location>
        <begin position="243"/>
        <end position="269"/>
    </location>
</feature>
<name>A0A9P4MFX0_9PEZI</name>
<protein>
    <submittedName>
        <fullName evidence="3">Uncharacterized protein</fullName>
    </submittedName>
</protein>
<comment type="caution">
    <text evidence="3">The sequence shown here is derived from an EMBL/GenBank/DDBJ whole genome shotgun (WGS) entry which is preliminary data.</text>
</comment>
<organism evidence="3 4">
    <name type="scientific">Rhizodiscina lignyota</name>
    <dbReference type="NCBI Taxonomy" id="1504668"/>
    <lineage>
        <taxon>Eukaryota</taxon>
        <taxon>Fungi</taxon>
        <taxon>Dikarya</taxon>
        <taxon>Ascomycota</taxon>
        <taxon>Pezizomycotina</taxon>
        <taxon>Dothideomycetes</taxon>
        <taxon>Pleosporomycetidae</taxon>
        <taxon>Aulographales</taxon>
        <taxon>Rhizodiscinaceae</taxon>
        <taxon>Rhizodiscina</taxon>
    </lineage>
</organism>
<keyword evidence="4" id="KW-1185">Reference proteome</keyword>
<reference evidence="3" key="1">
    <citation type="journal article" date="2020" name="Stud. Mycol.">
        <title>101 Dothideomycetes genomes: a test case for predicting lifestyles and emergence of pathogens.</title>
        <authorList>
            <person name="Haridas S."/>
            <person name="Albert R."/>
            <person name="Binder M."/>
            <person name="Bloem J."/>
            <person name="Labutti K."/>
            <person name="Salamov A."/>
            <person name="Andreopoulos B."/>
            <person name="Baker S."/>
            <person name="Barry K."/>
            <person name="Bills G."/>
            <person name="Bluhm B."/>
            <person name="Cannon C."/>
            <person name="Castanera R."/>
            <person name="Culley D."/>
            <person name="Daum C."/>
            <person name="Ezra D."/>
            <person name="Gonzalez J."/>
            <person name="Henrissat B."/>
            <person name="Kuo A."/>
            <person name="Liang C."/>
            <person name="Lipzen A."/>
            <person name="Lutzoni F."/>
            <person name="Magnuson J."/>
            <person name="Mondo S."/>
            <person name="Nolan M."/>
            <person name="Ohm R."/>
            <person name="Pangilinan J."/>
            <person name="Park H.-J."/>
            <person name="Ramirez L."/>
            <person name="Alfaro M."/>
            <person name="Sun H."/>
            <person name="Tritt A."/>
            <person name="Yoshinaga Y."/>
            <person name="Zwiers L.-H."/>
            <person name="Turgeon B."/>
            <person name="Goodwin S."/>
            <person name="Spatafora J."/>
            <person name="Crous P."/>
            <person name="Grigoriev I."/>
        </authorList>
    </citation>
    <scope>NUCLEOTIDE SEQUENCE</scope>
    <source>
        <strain evidence="3">CBS 133067</strain>
    </source>
</reference>
<sequence>MDAVHSLVTFASSPTTRAQFTCYKQTQEAVTDYEFRPCNWVLGSTSMCCAINRTVASGQNTPGHSTSDICLPNGLCQAVYNNVNGVVYNYYREYCTSPTWQGCLKSDTASITPCSDSWNTTRWCCGQNASDCCSNWEHHKDAVSLPLLQAISTASPKAAANGTRNPPNNSMAPATRLSVGAKAGIGVGSALGALLVFSLGFLASRVLEGKQKKRQHAAELDGGKGSKKHSQLLSASYTYIAQPHEMSPDGPMELATKQFPERLELPAQT</sequence>
<feature type="compositionally biased region" description="Basic and acidic residues" evidence="1">
    <location>
        <begin position="259"/>
        <end position="269"/>
    </location>
</feature>
<evidence type="ECO:0000313" key="4">
    <source>
        <dbReference type="Proteomes" id="UP000799772"/>
    </source>
</evidence>
<proteinExistence type="predicted"/>
<dbReference type="OrthoDB" id="5215637at2759"/>
<dbReference type="AlphaFoldDB" id="A0A9P4MFX0"/>
<evidence type="ECO:0000313" key="3">
    <source>
        <dbReference type="EMBL" id="KAF2103944.1"/>
    </source>
</evidence>
<accession>A0A9P4MFX0</accession>
<dbReference type="EMBL" id="ML978121">
    <property type="protein sequence ID" value="KAF2103944.1"/>
    <property type="molecule type" value="Genomic_DNA"/>
</dbReference>